<feature type="chain" id="PRO_5032528638" evidence="4">
    <location>
        <begin position="18"/>
        <end position="412"/>
    </location>
</feature>
<gene>
    <name evidence="5" type="ORF">HNQ61_005602</name>
</gene>
<dbReference type="EMBL" id="JACHIA010000033">
    <property type="protein sequence ID" value="MBB6073921.1"/>
    <property type="molecule type" value="Genomic_DNA"/>
</dbReference>
<keyword evidence="5" id="KW-0413">Isomerase</keyword>
<evidence type="ECO:0000256" key="1">
    <source>
        <dbReference type="ARBA" id="ARBA00006599"/>
    </source>
</evidence>
<reference evidence="5 6" key="1">
    <citation type="submission" date="2020-08" db="EMBL/GenBank/DDBJ databases">
        <title>Genomic Encyclopedia of Type Strains, Phase IV (KMG-IV): sequencing the most valuable type-strain genomes for metagenomic binning, comparative biology and taxonomic classification.</title>
        <authorList>
            <person name="Goeker M."/>
        </authorList>
    </citation>
    <scope>NUCLEOTIDE SEQUENCE [LARGE SCALE GENOMIC DNA]</scope>
    <source>
        <strain evidence="5 6">DSM 29007</strain>
    </source>
</reference>
<dbReference type="NCBIfam" id="TIGR01790">
    <property type="entry name" value="carotene-cycl"/>
    <property type="match status" value="1"/>
</dbReference>
<dbReference type="PANTHER" id="PTHR39757">
    <property type="match status" value="1"/>
</dbReference>
<dbReference type="InterPro" id="IPR010108">
    <property type="entry name" value="Lycopene_cyclase_b/e"/>
</dbReference>
<keyword evidence="3" id="KW-0520">NAD</keyword>
<dbReference type="GO" id="GO:0016117">
    <property type="term" value="P:carotenoid biosynthetic process"/>
    <property type="evidence" value="ECO:0007669"/>
    <property type="project" value="UniProtKB-KW"/>
</dbReference>
<dbReference type="AlphaFoldDB" id="A0A841H6Y4"/>
<comment type="caution">
    <text evidence="5">The sequence shown here is derived from an EMBL/GenBank/DDBJ whole genome shotgun (WGS) entry which is preliminary data.</text>
</comment>
<dbReference type="InterPro" id="IPR036188">
    <property type="entry name" value="FAD/NAD-bd_sf"/>
</dbReference>
<evidence type="ECO:0000313" key="5">
    <source>
        <dbReference type="EMBL" id="MBB6073921.1"/>
    </source>
</evidence>
<dbReference type="GO" id="GO:0016705">
    <property type="term" value="F:oxidoreductase activity, acting on paired donors, with incorporation or reduction of molecular oxygen"/>
    <property type="evidence" value="ECO:0007669"/>
    <property type="project" value="InterPro"/>
</dbReference>
<evidence type="ECO:0000256" key="4">
    <source>
        <dbReference type="SAM" id="SignalP"/>
    </source>
</evidence>
<evidence type="ECO:0000256" key="2">
    <source>
        <dbReference type="ARBA" id="ARBA00022746"/>
    </source>
</evidence>
<accession>A0A841H6Y4</accession>
<dbReference type="RefSeq" id="WP_170035038.1">
    <property type="nucleotide sequence ID" value="NZ_JABDTL010000001.1"/>
</dbReference>
<keyword evidence="2" id="KW-0125">Carotenoid biosynthesis</keyword>
<dbReference type="SUPFAM" id="SSF51905">
    <property type="entry name" value="FAD/NAD(P)-binding domain"/>
    <property type="match status" value="1"/>
</dbReference>
<name>A0A841H6Y4_9BACT</name>
<dbReference type="EC" id="5.5.1.19" evidence="5"/>
<sequence>MRMLDALVLGKGPAALAAAAALAGRGLHVGISGPAGPVHWPARYAAWTDELPEDLRTLVHARWPKAVVVGSERHVIDREYALLDNAALADVLRGRCEAREVEWIAGTVADAAHDAHGSRVRFREGGGAAARVIVDATGWDAALVRRERRPEAAFQTAVGWTVEADGVPLRADETLLMDWGREWRDADPAPTFLYAFGLPGRRWFLEETALVRRPAVSDDTLERRLRRRLDEMGLRIHRVVHHERVWIPMGGALPVPQRVIGFGAAGGMIHPATGYSVARSLRAAPVLAESVSASLGAGHAPDQVAADAWEALWPADARLRSALYRYGMEMLREMDGGETRAFFDAFFQLPRAEWTGYLSDRLSSARMMAMMARLYAAAPPPVRSRLGAGMIAGPGRALAGALLGRLGVRRGG</sequence>
<dbReference type="Pfam" id="PF05834">
    <property type="entry name" value="Lycopene_cycl"/>
    <property type="match status" value="1"/>
</dbReference>
<dbReference type="PANTHER" id="PTHR39757:SF5">
    <property type="entry name" value="OS02G0190600 PROTEIN"/>
    <property type="match status" value="1"/>
</dbReference>
<feature type="signal peptide" evidence="4">
    <location>
        <begin position="1"/>
        <end position="17"/>
    </location>
</feature>
<comment type="similarity">
    <text evidence="1">Belongs to the lycopene cyclase family.</text>
</comment>
<organism evidence="5 6">
    <name type="scientific">Longimicrobium terrae</name>
    <dbReference type="NCBI Taxonomy" id="1639882"/>
    <lineage>
        <taxon>Bacteria</taxon>
        <taxon>Pseudomonadati</taxon>
        <taxon>Gemmatimonadota</taxon>
        <taxon>Longimicrobiia</taxon>
        <taxon>Longimicrobiales</taxon>
        <taxon>Longimicrobiaceae</taxon>
        <taxon>Longimicrobium</taxon>
    </lineage>
</organism>
<keyword evidence="6" id="KW-1185">Reference proteome</keyword>
<dbReference type="GO" id="GO:0016860">
    <property type="term" value="F:intramolecular oxidoreductase activity"/>
    <property type="evidence" value="ECO:0007669"/>
    <property type="project" value="UniProtKB-ARBA"/>
</dbReference>
<dbReference type="Proteomes" id="UP000582837">
    <property type="component" value="Unassembled WGS sequence"/>
</dbReference>
<proteinExistence type="inferred from homology"/>
<protein>
    <submittedName>
        <fullName evidence="5">Lycopene beta-cyclase</fullName>
        <ecNumber evidence="5">5.5.1.19</ecNumber>
    </submittedName>
</protein>
<evidence type="ECO:0000313" key="6">
    <source>
        <dbReference type="Proteomes" id="UP000582837"/>
    </source>
</evidence>
<keyword evidence="4" id="KW-0732">Signal</keyword>
<evidence type="ECO:0000256" key="3">
    <source>
        <dbReference type="ARBA" id="ARBA00023027"/>
    </source>
</evidence>
<dbReference type="Gene3D" id="3.50.50.60">
    <property type="entry name" value="FAD/NAD(P)-binding domain"/>
    <property type="match status" value="1"/>
</dbReference>